<keyword evidence="7 8" id="KW-0464">Manganese</keyword>
<name>A0A380NPM5_9FIRM</name>
<keyword evidence="4 8" id="KW-1133">Transmembrane helix</keyword>
<evidence type="ECO:0000313" key="9">
    <source>
        <dbReference type="EMBL" id="SUP45028.1"/>
    </source>
</evidence>
<evidence type="ECO:0000256" key="5">
    <source>
        <dbReference type="ARBA" id="ARBA00023065"/>
    </source>
</evidence>
<protein>
    <recommendedName>
        <fullName evidence="8">Putative manganese efflux pump MntP</fullName>
    </recommendedName>
</protein>
<keyword evidence="6 8" id="KW-0472">Membrane</keyword>
<gene>
    <name evidence="9" type="primary">yebN</name>
    <name evidence="8" type="synonym">mntP</name>
    <name evidence="9" type="ORF">NCTC12020_01958</name>
</gene>
<comment type="subcellular location">
    <subcellularLocation>
        <location evidence="8">Cell membrane</location>
        <topology evidence="8">Multi-pass membrane protein</topology>
    </subcellularLocation>
</comment>
<feature type="transmembrane region" description="Helical" evidence="8">
    <location>
        <begin position="134"/>
        <end position="155"/>
    </location>
</feature>
<dbReference type="Pfam" id="PF02659">
    <property type="entry name" value="Mntp"/>
    <property type="match status" value="1"/>
</dbReference>
<evidence type="ECO:0000313" key="10">
    <source>
        <dbReference type="Proteomes" id="UP000255367"/>
    </source>
</evidence>
<organism evidence="9 10">
    <name type="scientific">Veillonella criceti</name>
    <dbReference type="NCBI Taxonomy" id="103891"/>
    <lineage>
        <taxon>Bacteria</taxon>
        <taxon>Bacillati</taxon>
        <taxon>Bacillota</taxon>
        <taxon>Negativicutes</taxon>
        <taxon>Veillonellales</taxon>
        <taxon>Veillonellaceae</taxon>
        <taxon>Veillonella</taxon>
    </lineage>
</organism>
<dbReference type="HAMAP" id="MF_01521">
    <property type="entry name" value="MntP_pump"/>
    <property type="match status" value="1"/>
</dbReference>
<feature type="transmembrane region" description="Helical" evidence="8">
    <location>
        <begin position="167"/>
        <end position="184"/>
    </location>
</feature>
<dbReference type="InterPro" id="IPR003810">
    <property type="entry name" value="Mntp/YtaF"/>
</dbReference>
<dbReference type="GO" id="GO:0005886">
    <property type="term" value="C:plasma membrane"/>
    <property type="evidence" value="ECO:0007669"/>
    <property type="project" value="UniProtKB-SubCell"/>
</dbReference>
<dbReference type="GO" id="GO:0005384">
    <property type="term" value="F:manganese ion transmembrane transporter activity"/>
    <property type="evidence" value="ECO:0007669"/>
    <property type="project" value="UniProtKB-UniRule"/>
</dbReference>
<sequence length="190" mass="20515">MSIWELSLIAISLALDAFAVAVAKGPCLTDREIAKKVGMPVLFGVFQMIMPIIGWLIGAQLAGNIDAYDHWIIFGLLAYLGINMIRNGKKEERDEDDLIICSLLTWREVLVLALATSIDALAIGLTLAFFDINIIAATSLIGIVAFVLSLAGVYLGQQLKKIFAGEAEVVGGVVLILIGLKILLQHLQII</sequence>
<dbReference type="OrthoDB" id="9811590at2"/>
<keyword evidence="3 8" id="KW-0812">Transmembrane</keyword>
<accession>A0A380NPM5</accession>
<evidence type="ECO:0000256" key="8">
    <source>
        <dbReference type="HAMAP-Rule" id="MF_01521"/>
    </source>
</evidence>
<dbReference type="AlphaFoldDB" id="A0A380NPM5"/>
<dbReference type="Proteomes" id="UP000255367">
    <property type="component" value="Unassembled WGS sequence"/>
</dbReference>
<evidence type="ECO:0000256" key="2">
    <source>
        <dbReference type="ARBA" id="ARBA00022475"/>
    </source>
</evidence>
<evidence type="ECO:0000256" key="7">
    <source>
        <dbReference type="ARBA" id="ARBA00023211"/>
    </source>
</evidence>
<evidence type="ECO:0000256" key="1">
    <source>
        <dbReference type="ARBA" id="ARBA00022448"/>
    </source>
</evidence>
<comment type="function">
    <text evidence="8">Probably functions as a manganese efflux pump.</text>
</comment>
<evidence type="ECO:0000256" key="4">
    <source>
        <dbReference type="ARBA" id="ARBA00022989"/>
    </source>
</evidence>
<reference evidence="9 10" key="1">
    <citation type="submission" date="2018-06" db="EMBL/GenBank/DDBJ databases">
        <authorList>
            <consortium name="Pathogen Informatics"/>
            <person name="Doyle S."/>
        </authorList>
    </citation>
    <scope>NUCLEOTIDE SEQUENCE [LARGE SCALE GENOMIC DNA]</scope>
    <source>
        <strain evidence="9 10">NCTC12020</strain>
    </source>
</reference>
<keyword evidence="2 8" id="KW-1003">Cell membrane</keyword>
<evidence type="ECO:0000256" key="3">
    <source>
        <dbReference type="ARBA" id="ARBA00022692"/>
    </source>
</evidence>
<keyword evidence="1 8" id="KW-0813">Transport</keyword>
<dbReference type="InterPro" id="IPR022929">
    <property type="entry name" value="Put_MntP"/>
</dbReference>
<dbReference type="PANTHER" id="PTHR35529:SF1">
    <property type="entry name" value="MANGANESE EFFLUX PUMP MNTP-RELATED"/>
    <property type="match status" value="1"/>
</dbReference>
<feature type="transmembrane region" description="Helical" evidence="8">
    <location>
        <begin position="6"/>
        <end position="25"/>
    </location>
</feature>
<keyword evidence="5 8" id="KW-0406">Ion transport</keyword>
<feature type="transmembrane region" description="Helical" evidence="8">
    <location>
        <begin position="70"/>
        <end position="88"/>
    </location>
</feature>
<comment type="similarity">
    <text evidence="8">Belongs to the MntP (TC 9.B.29) family.</text>
</comment>
<proteinExistence type="inferred from homology"/>
<feature type="transmembrane region" description="Helical" evidence="8">
    <location>
        <begin position="37"/>
        <end position="58"/>
    </location>
</feature>
<dbReference type="RefSeq" id="WP_115311014.1">
    <property type="nucleotide sequence ID" value="NZ_UHIO01000001.1"/>
</dbReference>
<keyword evidence="10" id="KW-1185">Reference proteome</keyword>
<feature type="transmembrane region" description="Helical" evidence="8">
    <location>
        <begin position="109"/>
        <end position="128"/>
    </location>
</feature>
<evidence type="ECO:0000256" key="6">
    <source>
        <dbReference type="ARBA" id="ARBA00023136"/>
    </source>
</evidence>
<dbReference type="PANTHER" id="PTHR35529">
    <property type="entry name" value="MANGANESE EFFLUX PUMP MNTP-RELATED"/>
    <property type="match status" value="1"/>
</dbReference>
<dbReference type="EMBL" id="UHIO01000001">
    <property type="protein sequence ID" value="SUP45028.1"/>
    <property type="molecule type" value="Genomic_DNA"/>
</dbReference>